<sequence>MTSLRVAVGKIRMQMFLAAVSLWFLPPRDRPRYREEWGAALDEVAEAGLPVLRATFRILLGAPAVGFALRGEHRRQRIAERLAMKSRIDAYMSYSAAFHDPTVVELQHALIRAARGTRKQGITLFEDPDRPDRVDLAEEAMELSKWFILIASPAAARSERVNSEVERWGEKHGFDRLLIVQTGGYIRWDKGKNSFNWNHTTALPPTLEGRSFKRPLCLDLRPHIEFTLLPTFPPAIEEAELRAQRIDYVATRLAAICLDTSSHEIYLSTTHSSRLSAARIFATTMLLASIPLVGLTFYQIN</sequence>
<gene>
    <name evidence="2" type="ORF">BJ987_003588</name>
</gene>
<keyword evidence="3" id="KW-1185">Reference proteome</keyword>
<proteinExistence type="predicted"/>
<evidence type="ECO:0000313" key="3">
    <source>
        <dbReference type="Proteomes" id="UP001519325"/>
    </source>
</evidence>
<dbReference type="RefSeq" id="WP_209891165.1">
    <property type="nucleotide sequence ID" value="NZ_JAGGMR010000001.1"/>
</dbReference>
<dbReference type="EMBL" id="JAGGMR010000001">
    <property type="protein sequence ID" value="MBP2190687.1"/>
    <property type="molecule type" value="Genomic_DNA"/>
</dbReference>
<dbReference type="Proteomes" id="UP001519325">
    <property type="component" value="Unassembled WGS sequence"/>
</dbReference>
<accession>A0ABS4QG57</accession>
<keyword evidence="1" id="KW-1133">Transmembrane helix</keyword>
<organism evidence="2 3">
    <name type="scientific">Nocardia goodfellowii</name>
    <dbReference type="NCBI Taxonomy" id="882446"/>
    <lineage>
        <taxon>Bacteria</taxon>
        <taxon>Bacillati</taxon>
        <taxon>Actinomycetota</taxon>
        <taxon>Actinomycetes</taxon>
        <taxon>Mycobacteriales</taxon>
        <taxon>Nocardiaceae</taxon>
        <taxon>Nocardia</taxon>
    </lineage>
</organism>
<evidence type="ECO:0000313" key="2">
    <source>
        <dbReference type="EMBL" id="MBP2190687.1"/>
    </source>
</evidence>
<reference evidence="2 3" key="1">
    <citation type="submission" date="2021-03" db="EMBL/GenBank/DDBJ databases">
        <title>Sequencing the genomes of 1000 actinobacteria strains.</title>
        <authorList>
            <person name="Klenk H.-P."/>
        </authorList>
    </citation>
    <scope>NUCLEOTIDE SEQUENCE [LARGE SCALE GENOMIC DNA]</scope>
    <source>
        <strain evidence="2 3">DSM 45516</strain>
    </source>
</reference>
<feature type="transmembrane region" description="Helical" evidence="1">
    <location>
        <begin position="280"/>
        <end position="300"/>
    </location>
</feature>
<keyword evidence="1" id="KW-0812">Transmembrane</keyword>
<comment type="caution">
    <text evidence="2">The sequence shown here is derived from an EMBL/GenBank/DDBJ whole genome shotgun (WGS) entry which is preliminary data.</text>
</comment>
<name>A0ABS4QG57_9NOCA</name>
<protein>
    <recommendedName>
        <fullName evidence="4">TIR domain-containing protein</fullName>
    </recommendedName>
</protein>
<evidence type="ECO:0000256" key="1">
    <source>
        <dbReference type="SAM" id="Phobius"/>
    </source>
</evidence>
<evidence type="ECO:0008006" key="4">
    <source>
        <dbReference type="Google" id="ProtNLM"/>
    </source>
</evidence>
<keyword evidence="1" id="KW-0472">Membrane</keyword>